<dbReference type="SMART" id="SM00642">
    <property type="entry name" value="Aamy"/>
    <property type="match status" value="1"/>
</dbReference>
<evidence type="ECO:0000256" key="2">
    <source>
        <dbReference type="ARBA" id="ARBA00022801"/>
    </source>
</evidence>
<dbReference type="STRING" id="1307761.L21SP2_2353"/>
<dbReference type="InterPro" id="IPR006047">
    <property type="entry name" value="GH13_cat_dom"/>
</dbReference>
<evidence type="ECO:0000259" key="4">
    <source>
        <dbReference type="SMART" id="SM00642"/>
    </source>
</evidence>
<accession>V5WKI4</accession>
<feature type="domain" description="Glycosyl hydrolase family 13 catalytic" evidence="4">
    <location>
        <begin position="21"/>
        <end position="401"/>
    </location>
</feature>
<evidence type="ECO:0000313" key="5">
    <source>
        <dbReference type="EMBL" id="AHC15706.1"/>
    </source>
</evidence>
<protein>
    <submittedName>
        <fullName evidence="5">Glucan 1,6-alpha-glucosidase</fullName>
        <ecNumber evidence="5">3.2.1.70</ecNumber>
    </submittedName>
</protein>
<organism evidence="5 6">
    <name type="scientific">Salinispira pacifica</name>
    <dbReference type="NCBI Taxonomy" id="1307761"/>
    <lineage>
        <taxon>Bacteria</taxon>
        <taxon>Pseudomonadati</taxon>
        <taxon>Spirochaetota</taxon>
        <taxon>Spirochaetia</taxon>
        <taxon>Spirochaetales</taxon>
        <taxon>Spirochaetaceae</taxon>
        <taxon>Salinispira</taxon>
    </lineage>
</organism>
<reference evidence="5 6" key="1">
    <citation type="journal article" date="2015" name="Stand. Genomic Sci.">
        <title>Complete genome sequence and description of Salinispira pacifica gen. nov., sp. nov., a novel spirochaete isolated form a hypersaline microbial mat.</title>
        <authorList>
            <person name="Ben Hania W."/>
            <person name="Joseph M."/>
            <person name="Schumann P."/>
            <person name="Bunk B."/>
            <person name="Fiebig A."/>
            <person name="Sproer C."/>
            <person name="Klenk H.P."/>
            <person name="Fardeau M.L."/>
            <person name="Spring S."/>
        </authorList>
    </citation>
    <scope>NUCLEOTIDE SEQUENCE [LARGE SCALE GENOMIC DNA]</scope>
    <source>
        <strain evidence="5 6">L21-RPul-D2</strain>
    </source>
</reference>
<evidence type="ECO:0000313" key="6">
    <source>
        <dbReference type="Proteomes" id="UP000018680"/>
    </source>
</evidence>
<comment type="similarity">
    <text evidence="1">Belongs to the glycosyl hydrolase 13 family.</text>
</comment>
<dbReference type="RefSeq" id="WP_024268610.1">
    <property type="nucleotide sequence ID" value="NC_023035.1"/>
</dbReference>
<keyword evidence="2 5" id="KW-0378">Hydrolase</keyword>
<dbReference type="InterPro" id="IPR017853">
    <property type="entry name" value="GH"/>
</dbReference>
<dbReference type="InterPro" id="IPR045857">
    <property type="entry name" value="O16G_dom_2"/>
</dbReference>
<dbReference type="OrthoDB" id="9805159at2"/>
<dbReference type="CDD" id="cd11333">
    <property type="entry name" value="AmyAc_SI_OligoGlu_DGase"/>
    <property type="match status" value="1"/>
</dbReference>
<dbReference type="eggNOG" id="COG0366">
    <property type="taxonomic scope" value="Bacteria"/>
</dbReference>
<dbReference type="Proteomes" id="UP000018680">
    <property type="component" value="Chromosome"/>
</dbReference>
<sequence>MPRIATNVNKQRNFKDYVIYQIYTRSFKDSNGDGIGDIPGIIQKLDYLETLGVDVLWLSPFCSSPNRDNGYDVSDYRNVMKEFGTLKDLDRLIEKAHERGMLIMMDLVMNHSSIEHPWFKDKPEYYYWTDSPNNWDSYFSDSAWTWDPDRRQYYLHLFYPQQPDLNWENPEVRREFHDIAEFWIQRGIDAFRLDAIHHIGKPEGLPDAPEPKNELEHRNFKNTRRTHEYLREFREKALQNGAVFTVGETGGTTPRTSRHYVDKKRKELDMIFLFDHLWKLKNDIRNLPEVFRPIYRHLRKDGWNTNFLSNHDFPRHLSIVGNDALYHRESATTFAALLMSLWGTPFIYQGEEIGMTNVSFSKLRDYDCEAAKNRYYRALKDGRSEDQAFDEFRRSTRDNARTPFQWNSAKNAGFTTGIPWMKVNPNYSQINASSQKGRAGSIFEHYRFLIHLRKNWTVLSRGDLKFLPSGKDRVLAWKRSVARKEKREFGLSVGPDALILISNPADHSALWKRPAGVGRNYRLIYSNSNSQLLLDQDAAGRPVSGEREVDSVAVTGAGEFAGEQLGSTVILGPWETRLYVRG</sequence>
<evidence type="ECO:0000256" key="1">
    <source>
        <dbReference type="ARBA" id="ARBA00008061"/>
    </source>
</evidence>
<dbReference type="EMBL" id="CP006939">
    <property type="protein sequence ID" value="AHC15706.1"/>
    <property type="molecule type" value="Genomic_DNA"/>
</dbReference>
<dbReference type="AlphaFoldDB" id="V5WKI4"/>
<keyword evidence="6" id="KW-1185">Reference proteome</keyword>
<dbReference type="GO" id="GO:0009313">
    <property type="term" value="P:oligosaccharide catabolic process"/>
    <property type="evidence" value="ECO:0007669"/>
    <property type="project" value="TreeGrafter"/>
</dbReference>
<gene>
    <name evidence="5" type="ORF">L21SP2_2353</name>
</gene>
<dbReference type="Gene3D" id="3.90.400.10">
    <property type="entry name" value="Oligo-1,6-glucosidase, Domain 2"/>
    <property type="match status" value="1"/>
</dbReference>
<dbReference type="GO" id="GO:0043896">
    <property type="term" value="F:glucan 1,6-alpha-glucosidase activity"/>
    <property type="evidence" value="ECO:0007669"/>
    <property type="project" value="UniProtKB-EC"/>
</dbReference>
<evidence type="ECO:0000256" key="3">
    <source>
        <dbReference type="ARBA" id="ARBA00023295"/>
    </source>
</evidence>
<dbReference type="EC" id="3.2.1.70" evidence="5"/>
<keyword evidence="3 5" id="KW-0326">Glycosidase</keyword>
<dbReference type="Pfam" id="PF00128">
    <property type="entry name" value="Alpha-amylase"/>
    <property type="match status" value="1"/>
</dbReference>
<dbReference type="FunFam" id="3.20.20.80:FF:000064">
    <property type="entry name" value="Oligo-1,6-glucosidase"/>
    <property type="match status" value="1"/>
</dbReference>
<name>V5WKI4_9SPIO</name>
<dbReference type="Gene3D" id="3.20.20.80">
    <property type="entry name" value="Glycosidases"/>
    <property type="match status" value="1"/>
</dbReference>
<dbReference type="HOGENOM" id="CLU_006462_1_2_12"/>
<dbReference type="PANTHER" id="PTHR10357:SF179">
    <property type="entry name" value="NEUTRAL AND BASIC AMINO ACID TRANSPORT PROTEIN RBAT"/>
    <property type="match status" value="1"/>
</dbReference>
<dbReference type="KEGG" id="slr:L21SP2_2353"/>
<proteinExistence type="inferred from homology"/>
<dbReference type="SUPFAM" id="SSF51445">
    <property type="entry name" value="(Trans)glycosidases"/>
    <property type="match status" value="1"/>
</dbReference>
<dbReference type="GO" id="GO:0004556">
    <property type="term" value="F:alpha-amylase activity"/>
    <property type="evidence" value="ECO:0007669"/>
    <property type="project" value="TreeGrafter"/>
</dbReference>
<dbReference type="PANTHER" id="PTHR10357">
    <property type="entry name" value="ALPHA-AMYLASE FAMILY MEMBER"/>
    <property type="match status" value="1"/>
</dbReference>